<evidence type="ECO:0000313" key="5">
    <source>
        <dbReference type="Proteomes" id="UP001501563"/>
    </source>
</evidence>
<protein>
    <submittedName>
        <fullName evidence="4">SGNH/GDSL hydrolase family protein</fullName>
    </submittedName>
</protein>
<gene>
    <name evidence="4" type="ORF">GCM10022207_84950</name>
</gene>
<dbReference type="InterPro" id="IPR036514">
    <property type="entry name" value="SGNH_hydro_sf"/>
</dbReference>
<keyword evidence="4" id="KW-0378">Hydrolase</keyword>
<reference evidence="5" key="1">
    <citation type="journal article" date="2019" name="Int. J. Syst. Evol. Microbiol.">
        <title>The Global Catalogue of Microorganisms (GCM) 10K type strain sequencing project: providing services to taxonomists for standard genome sequencing and annotation.</title>
        <authorList>
            <consortium name="The Broad Institute Genomics Platform"/>
            <consortium name="The Broad Institute Genome Sequencing Center for Infectious Disease"/>
            <person name="Wu L."/>
            <person name="Ma J."/>
        </authorList>
    </citation>
    <scope>NUCLEOTIDE SEQUENCE [LARGE SCALE GENOMIC DNA]</scope>
    <source>
        <strain evidence="5">JCM 16578</strain>
    </source>
</reference>
<evidence type="ECO:0000256" key="1">
    <source>
        <dbReference type="SAM" id="MobiDB-lite"/>
    </source>
</evidence>
<sequence length="392" mass="41544">MRDVPLAGGPVLFRGALDLEQFPGGGLLPRRLPAWTRQQYPDAFMDFVAAMPSGVRLAFRTAARTLELDLLTTIRHFDGSAAPAPAGMLELVVDGRLVAQADAPAGRVLRLAHARAAAREVPGEPGTVRFPGLAEGMKEIELWLPQQTPCELLALRADAQVSPPEPSGRPRWVHHGSSISHCTQADGPTGTWPAVAAALGRLDPVNLGMAGNGMLDPYVARTIRELRADLISLKLGVNPVLKAAFKRRTFVPAVHGFLDTVRDGHPDTPLLVVSPVFCPRLESVAPGAAVAAGFGAEYTKAGDGMPDEEPGDPGEAGLAPLTLAMVREALESIVLSRRSGGDPHLHYLDGRELLGPRDAADMPDGIHPNAAGYRRMGERFAERVLGGGGVFA</sequence>
<feature type="domain" description="SsfX3-like N-terminal" evidence="3">
    <location>
        <begin position="13"/>
        <end position="146"/>
    </location>
</feature>
<dbReference type="Pfam" id="PF21181">
    <property type="entry name" value="SsfX3_N"/>
    <property type="match status" value="1"/>
</dbReference>
<dbReference type="RefSeq" id="WP_345554149.1">
    <property type="nucleotide sequence ID" value="NZ_BAAAZA010000051.1"/>
</dbReference>
<feature type="domain" description="SGNH hydrolase-type esterase" evidence="2">
    <location>
        <begin position="176"/>
        <end position="375"/>
    </location>
</feature>
<dbReference type="GO" id="GO:0016787">
    <property type="term" value="F:hydrolase activity"/>
    <property type="evidence" value="ECO:0007669"/>
    <property type="project" value="UniProtKB-KW"/>
</dbReference>
<dbReference type="Gene3D" id="3.40.50.1110">
    <property type="entry name" value="SGNH hydrolase"/>
    <property type="match status" value="1"/>
</dbReference>
<keyword evidence="5" id="KW-1185">Reference proteome</keyword>
<feature type="region of interest" description="Disordered" evidence="1">
    <location>
        <begin position="161"/>
        <end position="185"/>
    </location>
</feature>
<name>A0ABP7LPC5_9ACTN</name>
<dbReference type="Pfam" id="PF13472">
    <property type="entry name" value="Lipase_GDSL_2"/>
    <property type="match status" value="1"/>
</dbReference>
<dbReference type="Gene3D" id="2.60.120.260">
    <property type="entry name" value="Galactose-binding domain-like"/>
    <property type="match status" value="1"/>
</dbReference>
<dbReference type="Proteomes" id="UP001501563">
    <property type="component" value="Unassembled WGS sequence"/>
</dbReference>
<evidence type="ECO:0000259" key="2">
    <source>
        <dbReference type="Pfam" id="PF13472"/>
    </source>
</evidence>
<dbReference type="InterPro" id="IPR013830">
    <property type="entry name" value="SGNH_hydro"/>
</dbReference>
<comment type="caution">
    <text evidence="4">The sequence shown here is derived from an EMBL/GenBank/DDBJ whole genome shotgun (WGS) entry which is preliminary data.</text>
</comment>
<dbReference type="InterPro" id="IPR048977">
    <property type="entry name" value="SsfX3-like_N"/>
</dbReference>
<evidence type="ECO:0000313" key="4">
    <source>
        <dbReference type="EMBL" id="GAA3902828.1"/>
    </source>
</evidence>
<dbReference type="EMBL" id="BAAAZA010000051">
    <property type="protein sequence ID" value="GAA3902828.1"/>
    <property type="molecule type" value="Genomic_DNA"/>
</dbReference>
<accession>A0ABP7LPC5</accession>
<proteinExistence type="predicted"/>
<dbReference type="SUPFAM" id="SSF52266">
    <property type="entry name" value="SGNH hydrolase"/>
    <property type="match status" value="1"/>
</dbReference>
<evidence type="ECO:0000259" key="3">
    <source>
        <dbReference type="Pfam" id="PF21181"/>
    </source>
</evidence>
<organism evidence="4 5">
    <name type="scientific">Streptomyces lannensis</name>
    <dbReference type="NCBI Taxonomy" id="766498"/>
    <lineage>
        <taxon>Bacteria</taxon>
        <taxon>Bacillati</taxon>
        <taxon>Actinomycetota</taxon>
        <taxon>Actinomycetes</taxon>
        <taxon>Kitasatosporales</taxon>
        <taxon>Streptomycetaceae</taxon>
        <taxon>Streptomyces</taxon>
    </lineage>
</organism>